<evidence type="ECO:0008006" key="3">
    <source>
        <dbReference type="Google" id="ProtNLM"/>
    </source>
</evidence>
<reference evidence="1 2" key="1">
    <citation type="submission" date="2023-12" db="EMBL/GenBank/DDBJ databases">
        <title>A high-quality genome assembly for Dillenia turbinata (Dilleniales).</title>
        <authorList>
            <person name="Chanderbali A."/>
        </authorList>
    </citation>
    <scope>NUCLEOTIDE SEQUENCE [LARGE SCALE GENOMIC DNA]</scope>
    <source>
        <strain evidence="1">LSX21</strain>
        <tissue evidence="1">Leaf</tissue>
    </source>
</reference>
<dbReference type="InterPro" id="IPR011990">
    <property type="entry name" value="TPR-like_helical_dom_sf"/>
</dbReference>
<sequence length="116" mass="13564">MWPEAGIKYFVHRLKHSMRPGEERRELDNWDLMMEGCPCVKFGMIDKVSELLQEMRTRGIGHCKAVEIGKAKEFLEMLLELGLKLDIFTFNSIIDDSSELMNLFIALPKWWNGVLF</sequence>
<keyword evidence="2" id="KW-1185">Reference proteome</keyword>
<dbReference type="EMBL" id="JBAMMX010000026">
    <property type="protein sequence ID" value="KAK6913712.1"/>
    <property type="molecule type" value="Genomic_DNA"/>
</dbReference>
<dbReference type="Gene3D" id="1.25.40.10">
    <property type="entry name" value="Tetratricopeptide repeat domain"/>
    <property type="match status" value="1"/>
</dbReference>
<protein>
    <recommendedName>
        <fullName evidence="3">Pentatricopeptide repeat-containing protein</fullName>
    </recommendedName>
</protein>
<dbReference type="AlphaFoldDB" id="A0AAN8YUZ6"/>
<organism evidence="1 2">
    <name type="scientific">Dillenia turbinata</name>
    <dbReference type="NCBI Taxonomy" id="194707"/>
    <lineage>
        <taxon>Eukaryota</taxon>
        <taxon>Viridiplantae</taxon>
        <taxon>Streptophyta</taxon>
        <taxon>Embryophyta</taxon>
        <taxon>Tracheophyta</taxon>
        <taxon>Spermatophyta</taxon>
        <taxon>Magnoliopsida</taxon>
        <taxon>eudicotyledons</taxon>
        <taxon>Gunneridae</taxon>
        <taxon>Pentapetalae</taxon>
        <taxon>Dilleniales</taxon>
        <taxon>Dilleniaceae</taxon>
        <taxon>Dillenia</taxon>
    </lineage>
</organism>
<accession>A0AAN8YUZ6</accession>
<proteinExistence type="predicted"/>
<dbReference type="Proteomes" id="UP001370490">
    <property type="component" value="Unassembled WGS sequence"/>
</dbReference>
<gene>
    <name evidence="1" type="ORF">RJ641_021033</name>
</gene>
<evidence type="ECO:0000313" key="2">
    <source>
        <dbReference type="Proteomes" id="UP001370490"/>
    </source>
</evidence>
<comment type="caution">
    <text evidence="1">The sequence shown here is derived from an EMBL/GenBank/DDBJ whole genome shotgun (WGS) entry which is preliminary data.</text>
</comment>
<evidence type="ECO:0000313" key="1">
    <source>
        <dbReference type="EMBL" id="KAK6913712.1"/>
    </source>
</evidence>
<name>A0AAN8YUZ6_9MAGN</name>